<comment type="caution">
    <text evidence="2">The sequence shown here is derived from an EMBL/GenBank/DDBJ whole genome shotgun (WGS) entry which is preliminary data.</text>
</comment>
<dbReference type="Proteomes" id="UP000261284">
    <property type="component" value="Unassembled WGS sequence"/>
</dbReference>
<gene>
    <name evidence="2" type="ORF">DXN05_21830</name>
</gene>
<dbReference type="SUPFAM" id="SSF51971">
    <property type="entry name" value="Nucleotide-binding domain"/>
    <property type="match status" value="1"/>
</dbReference>
<accession>A0A3E1NDC0</accession>
<proteinExistence type="predicted"/>
<name>A0A3E1NDC0_9BACT</name>
<dbReference type="Gene3D" id="3.30.9.10">
    <property type="entry name" value="D-Amino Acid Oxidase, subunit A, domain 2"/>
    <property type="match status" value="1"/>
</dbReference>
<protein>
    <submittedName>
        <fullName evidence="2">FAD-binding oxidoreductase</fullName>
    </submittedName>
</protein>
<evidence type="ECO:0000259" key="1">
    <source>
        <dbReference type="Pfam" id="PF01266"/>
    </source>
</evidence>
<dbReference type="InterPro" id="IPR036188">
    <property type="entry name" value="FAD/NAD-bd_sf"/>
</dbReference>
<evidence type="ECO:0000313" key="3">
    <source>
        <dbReference type="Proteomes" id="UP000261284"/>
    </source>
</evidence>
<feature type="domain" description="FAD dependent oxidoreductase" evidence="1">
    <location>
        <begin position="5"/>
        <end position="329"/>
    </location>
</feature>
<dbReference type="RefSeq" id="WP_116849427.1">
    <property type="nucleotide sequence ID" value="NZ_QTJU01000012.1"/>
</dbReference>
<evidence type="ECO:0000313" key="2">
    <source>
        <dbReference type="EMBL" id="RFM25979.1"/>
    </source>
</evidence>
<dbReference type="EMBL" id="QTJU01000012">
    <property type="protein sequence ID" value="RFM25979.1"/>
    <property type="molecule type" value="Genomic_DNA"/>
</dbReference>
<dbReference type="OrthoDB" id="214253at2"/>
<dbReference type="AlphaFoldDB" id="A0A3E1NDC0"/>
<dbReference type="InterPro" id="IPR006076">
    <property type="entry name" value="FAD-dep_OxRdtase"/>
</dbReference>
<keyword evidence="3" id="KW-1185">Reference proteome</keyword>
<dbReference type="Gene3D" id="3.50.50.60">
    <property type="entry name" value="FAD/NAD(P)-binding domain"/>
    <property type="match status" value="2"/>
</dbReference>
<dbReference type="Pfam" id="PF01266">
    <property type="entry name" value="DAO"/>
    <property type="match status" value="1"/>
</dbReference>
<organism evidence="2 3">
    <name type="scientific">Deminuibacter soli</name>
    <dbReference type="NCBI Taxonomy" id="2291815"/>
    <lineage>
        <taxon>Bacteria</taxon>
        <taxon>Pseudomonadati</taxon>
        <taxon>Bacteroidota</taxon>
        <taxon>Chitinophagia</taxon>
        <taxon>Chitinophagales</taxon>
        <taxon>Chitinophagaceae</taxon>
        <taxon>Deminuibacter</taxon>
    </lineage>
</organism>
<sequence>MQVQYIIVGQGICGTFLSWQLMQAGQSICVIDTAQPFSSTKVASGVINPVTGRQIVTTWLAEELLPFCMNSYTAIGETIGADVIQNCPVMAFPPSQQMQEAYAKKMQLPGSYIQPVAETIQQQYDPLFYFRHGVVAINPSLLIQLHPLLKGWRSVLSGKGVLRETAFDAGRLALHEGSVAYDDIHAEKIIFCDGLNTFGNPWWGKLPFVANKGQALIIDVPGLPQSNIYKFGPTTLVPWYDGLWWAGSSYENDFEDALPTDAFKKAATAALQTVIRQPFTVVDHLASIRPACIERRPFVGFHPQYPQIGILNGMGTKGCSLAPYFAAQLTGYLVNNTPIMPEAAVQRFARSLARG</sequence>
<reference evidence="2 3" key="1">
    <citation type="submission" date="2018-08" db="EMBL/GenBank/DDBJ databases">
        <title>Chitinophagaceae sp. K23C18032701, a novel bacterium isolated from forest soil.</title>
        <authorList>
            <person name="Wang C."/>
        </authorList>
    </citation>
    <scope>NUCLEOTIDE SEQUENCE [LARGE SCALE GENOMIC DNA]</scope>
    <source>
        <strain evidence="2 3">K23C18032701</strain>
    </source>
</reference>